<dbReference type="Proteomes" id="UP000789860">
    <property type="component" value="Unassembled WGS sequence"/>
</dbReference>
<gene>
    <name evidence="1" type="ORF">SCALOS_LOCUS1765</name>
</gene>
<keyword evidence="2" id="KW-1185">Reference proteome</keyword>
<sequence length="79" mass="9028">MDSQESSSSFQKNTYNDKSDSDNNENNIAPLTNILTSNKNKRKSKLSFQKQQTTLLEMVKANTPHKGDRRKEIIRGVVE</sequence>
<protein>
    <submittedName>
        <fullName evidence="1">3734_t:CDS:1</fullName>
    </submittedName>
</protein>
<name>A0ACA9KCQ0_9GLOM</name>
<accession>A0ACA9KCQ0</accession>
<evidence type="ECO:0000313" key="1">
    <source>
        <dbReference type="EMBL" id="CAG8464687.1"/>
    </source>
</evidence>
<dbReference type="EMBL" id="CAJVPM010001333">
    <property type="protein sequence ID" value="CAG8464687.1"/>
    <property type="molecule type" value="Genomic_DNA"/>
</dbReference>
<comment type="caution">
    <text evidence="1">The sequence shown here is derived from an EMBL/GenBank/DDBJ whole genome shotgun (WGS) entry which is preliminary data.</text>
</comment>
<proteinExistence type="predicted"/>
<organism evidence="1 2">
    <name type="scientific">Scutellospora calospora</name>
    <dbReference type="NCBI Taxonomy" id="85575"/>
    <lineage>
        <taxon>Eukaryota</taxon>
        <taxon>Fungi</taxon>
        <taxon>Fungi incertae sedis</taxon>
        <taxon>Mucoromycota</taxon>
        <taxon>Glomeromycotina</taxon>
        <taxon>Glomeromycetes</taxon>
        <taxon>Diversisporales</taxon>
        <taxon>Gigasporaceae</taxon>
        <taxon>Scutellospora</taxon>
    </lineage>
</organism>
<reference evidence="1" key="1">
    <citation type="submission" date="2021-06" db="EMBL/GenBank/DDBJ databases">
        <authorList>
            <person name="Kallberg Y."/>
            <person name="Tangrot J."/>
            <person name="Rosling A."/>
        </authorList>
    </citation>
    <scope>NUCLEOTIDE SEQUENCE</scope>
    <source>
        <strain evidence="1">AU212A</strain>
    </source>
</reference>
<evidence type="ECO:0000313" key="2">
    <source>
        <dbReference type="Proteomes" id="UP000789860"/>
    </source>
</evidence>